<keyword evidence="2 5" id="KW-0645">Protease</keyword>
<dbReference type="SUPFAM" id="SSF52743">
    <property type="entry name" value="Subtilisin-like"/>
    <property type="match status" value="1"/>
</dbReference>
<protein>
    <recommendedName>
        <fullName evidence="14">Peptidase inhibitor I9</fullName>
    </recommendedName>
</protein>
<feature type="region of interest" description="Disordered" evidence="6">
    <location>
        <begin position="1046"/>
        <end position="1066"/>
    </location>
</feature>
<keyword evidence="3 5" id="KW-0378">Hydrolase</keyword>
<name>A0ABP7TSN9_9BURK</name>
<dbReference type="PROSITE" id="PS00138">
    <property type="entry name" value="SUBTILASE_SER"/>
    <property type="match status" value="1"/>
</dbReference>
<evidence type="ECO:0000259" key="9">
    <source>
        <dbReference type="Pfam" id="PF02225"/>
    </source>
</evidence>
<keyword evidence="7" id="KW-0732">Signal</keyword>
<feature type="compositionally biased region" description="Polar residues" evidence="6">
    <location>
        <begin position="1052"/>
        <end position="1066"/>
    </location>
</feature>
<gene>
    <name evidence="12" type="ORF">GCM10022212_31380</name>
</gene>
<proteinExistence type="inferred from homology"/>
<evidence type="ECO:0000259" key="10">
    <source>
        <dbReference type="Pfam" id="PF05922"/>
    </source>
</evidence>
<evidence type="ECO:0000256" key="3">
    <source>
        <dbReference type="ARBA" id="ARBA00022801"/>
    </source>
</evidence>
<keyword evidence="13" id="KW-1185">Reference proteome</keyword>
<dbReference type="SUPFAM" id="SSF54897">
    <property type="entry name" value="Protease propeptides/inhibitors"/>
    <property type="match status" value="1"/>
</dbReference>
<feature type="domain" description="Inhibitor I9" evidence="10">
    <location>
        <begin position="63"/>
        <end position="129"/>
    </location>
</feature>
<feature type="active site" description="Charge relay system" evidence="5">
    <location>
        <position position="255"/>
    </location>
</feature>
<feature type="active site" description="Charge relay system" evidence="5">
    <location>
        <position position="168"/>
    </location>
</feature>
<dbReference type="Pfam" id="PF00082">
    <property type="entry name" value="Peptidase_S8"/>
    <property type="match status" value="1"/>
</dbReference>
<dbReference type="Gene3D" id="3.40.50.200">
    <property type="entry name" value="Peptidase S8/S53 domain"/>
    <property type="match status" value="1"/>
</dbReference>
<dbReference type="InterPro" id="IPR037045">
    <property type="entry name" value="S8pro/Inhibitor_I9_sf"/>
</dbReference>
<dbReference type="SUPFAM" id="SSF52025">
    <property type="entry name" value="PA domain"/>
    <property type="match status" value="1"/>
</dbReference>
<dbReference type="InterPro" id="IPR003137">
    <property type="entry name" value="PA_domain"/>
</dbReference>
<sequence>MNLRLAPWAALMLVSGLSATAHAQEARHPYIIQLVDKPAASYTGEVSGLKATQPAAGKQLNVGAADVQAYISYLDQKQSTVLATVGAANVTHQYTVVFNGFSAMLTDTQVRQLKKNSGVANITVDEARQMLTNYTPTFLGLDKVPGGIWERAGGKGAAGEGMVIGIVDGGIWPENAAFADRVDANGVPTFDPSGTLAYGAAPAGWTGLCESGEGFTAANCNNKLIGARFFNKSFKSTGLPIHWSDFVSPRDQSGHGTHTSSTAGGNNGVPATAGGIPMGKVSGIAPRARVAMYKVCWTYPDPAIPGAGKNSCFNGDSVAAIEQATKDGVNVINYSISGSQTSVTDPVELAFLGAANAGIFVAASAGNSGPANQVAHISPWLTTVAASTHDRLNGATVTLGNGASYLGASLNVSALPATALILSTDAGLPDASPSLLRLCYGASDGNTVLDPAKVAGKIVVCTRGTTARVNKSLAVKEAGGVGMVLLDNGAGLVAEVHAVPTVHLLVSDANAVRSYAVAAVAATQAKSPDATPLSYAVASVAIPTGPTAALSVFTSTKGTTPAPVMADFSSRGPNQGNLNVLKPDLTAPGVDILAGVTPPQTPAERDAIANGSVVPAPDWAFYQGTSMSSPHVAGLAALLKQQNPTWSPAAIKSALMTTGATTFNDGKAGLANGRLPWAQGAGHVTPNLAANPGLVYDMTPLDHYRFLCGINTPGLSSAFCASIGPVQAYNLNLPSLTASNVLGKITLTRAVTNVGATASTYSATASVPGFTTVVSPSTLSLAKGATAQFSVTLTRTDAAADVWQYGSLEWNDGVHKVRSPLTAKPSLLAAPLTLFSEAATGSKIYTIGTGFAGAMSSIKGGLKAATRSTDTVGANSSADGGVAECKAGGSSSVKAVTVTVPAGALAARFALYDEDTSGYKGGSFDDLDLLVIDSAGQSVGSSGGATASEMVQLANPAAGTYRVCVIGYAPAFDELSTFTLSTWVVTPADAAGAFKVMFPGTAYLGGTATVGMSWSALAPSTRYLGAVRYMIAGVPQATTTILVETTDPLPPTTAQRSVSSAGATPQ</sequence>
<evidence type="ECO:0000313" key="12">
    <source>
        <dbReference type="EMBL" id="GAA4030696.1"/>
    </source>
</evidence>
<dbReference type="EMBL" id="BAAAZE010000013">
    <property type="protein sequence ID" value="GAA4030696.1"/>
    <property type="molecule type" value="Genomic_DNA"/>
</dbReference>
<evidence type="ECO:0000256" key="7">
    <source>
        <dbReference type="SAM" id="SignalP"/>
    </source>
</evidence>
<dbReference type="CDD" id="cd02120">
    <property type="entry name" value="PA_subtilisin_like"/>
    <property type="match status" value="1"/>
</dbReference>
<dbReference type="PRINTS" id="PR00723">
    <property type="entry name" value="SUBTILISIN"/>
</dbReference>
<dbReference type="InterPro" id="IPR045051">
    <property type="entry name" value="SBT"/>
</dbReference>
<dbReference type="RefSeq" id="WP_344764670.1">
    <property type="nucleotide sequence ID" value="NZ_BAAAZE010000013.1"/>
</dbReference>
<feature type="signal peptide" evidence="7">
    <location>
        <begin position="1"/>
        <end position="23"/>
    </location>
</feature>
<dbReference type="Gene3D" id="3.50.30.30">
    <property type="match status" value="1"/>
</dbReference>
<evidence type="ECO:0008006" key="14">
    <source>
        <dbReference type="Google" id="ProtNLM"/>
    </source>
</evidence>
<dbReference type="InterPro" id="IPR041469">
    <property type="entry name" value="Subtilisin-like_FN3"/>
</dbReference>
<comment type="similarity">
    <text evidence="1 5">Belongs to the peptidase S8 family.</text>
</comment>
<dbReference type="InterPro" id="IPR010259">
    <property type="entry name" value="S8pro/Inhibitor_I9"/>
</dbReference>
<dbReference type="InterPro" id="IPR000209">
    <property type="entry name" value="Peptidase_S8/S53_dom"/>
</dbReference>
<feature type="chain" id="PRO_5045081381" description="Peptidase inhibitor I9" evidence="7">
    <location>
        <begin position="24"/>
        <end position="1066"/>
    </location>
</feature>
<reference evidence="13" key="1">
    <citation type="journal article" date="2019" name="Int. J. Syst. Evol. Microbiol.">
        <title>The Global Catalogue of Microorganisms (GCM) 10K type strain sequencing project: providing services to taxonomists for standard genome sequencing and annotation.</title>
        <authorList>
            <consortium name="The Broad Institute Genomics Platform"/>
            <consortium name="The Broad Institute Genome Sequencing Center for Infectious Disease"/>
            <person name="Wu L."/>
            <person name="Ma J."/>
        </authorList>
    </citation>
    <scope>NUCLEOTIDE SEQUENCE [LARGE SCALE GENOMIC DNA]</scope>
    <source>
        <strain evidence="13">JCM 16673</strain>
    </source>
</reference>
<dbReference type="InterPro" id="IPR034197">
    <property type="entry name" value="Peptidases_S8_3"/>
</dbReference>
<keyword evidence="4 5" id="KW-0720">Serine protease</keyword>
<feature type="region of interest" description="Disordered" evidence="6">
    <location>
        <begin position="250"/>
        <end position="271"/>
    </location>
</feature>
<feature type="compositionally biased region" description="Low complexity" evidence="6">
    <location>
        <begin position="254"/>
        <end position="264"/>
    </location>
</feature>
<dbReference type="InterPro" id="IPR023828">
    <property type="entry name" value="Peptidase_S8_Ser-AS"/>
</dbReference>
<dbReference type="Gene3D" id="2.60.40.2310">
    <property type="match status" value="1"/>
</dbReference>
<evidence type="ECO:0000256" key="5">
    <source>
        <dbReference type="PROSITE-ProRule" id="PRU01240"/>
    </source>
</evidence>
<dbReference type="InterPro" id="IPR015500">
    <property type="entry name" value="Peptidase_S8_subtilisin-rel"/>
</dbReference>
<evidence type="ECO:0000313" key="13">
    <source>
        <dbReference type="Proteomes" id="UP001501353"/>
    </source>
</evidence>
<evidence type="ECO:0000256" key="1">
    <source>
        <dbReference type="ARBA" id="ARBA00011073"/>
    </source>
</evidence>
<dbReference type="Gene3D" id="3.30.70.80">
    <property type="entry name" value="Peptidase S8 propeptide/proteinase inhibitor I9"/>
    <property type="match status" value="1"/>
</dbReference>
<feature type="domain" description="Subtilisin-like protease fibronectin type-III" evidence="11">
    <location>
        <begin position="730"/>
        <end position="822"/>
    </location>
</feature>
<feature type="domain" description="Peptidase S8/S53" evidence="8">
    <location>
        <begin position="159"/>
        <end position="664"/>
    </location>
</feature>
<feature type="active site" description="Charge relay system" evidence="5">
    <location>
        <position position="626"/>
    </location>
</feature>
<dbReference type="PANTHER" id="PTHR10795">
    <property type="entry name" value="PROPROTEIN CONVERTASE SUBTILISIN/KEXIN"/>
    <property type="match status" value="1"/>
</dbReference>
<dbReference type="InterPro" id="IPR046450">
    <property type="entry name" value="PA_dom_sf"/>
</dbReference>
<dbReference type="Gene3D" id="2.60.120.380">
    <property type="match status" value="1"/>
</dbReference>
<dbReference type="Proteomes" id="UP001501353">
    <property type="component" value="Unassembled WGS sequence"/>
</dbReference>
<dbReference type="InterPro" id="IPR036852">
    <property type="entry name" value="Peptidase_S8/S53_dom_sf"/>
</dbReference>
<evidence type="ECO:0000256" key="4">
    <source>
        <dbReference type="ARBA" id="ARBA00022825"/>
    </source>
</evidence>
<evidence type="ECO:0000259" key="11">
    <source>
        <dbReference type="Pfam" id="PF17766"/>
    </source>
</evidence>
<comment type="caution">
    <text evidence="12">The sequence shown here is derived from an EMBL/GenBank/DDBJ whole genome shotgun (WGS) entry which is preliminary data.</text>
</comment>
<dbReference type="Pfam" id="PF05922">
    <property type="entry name" value="Inhibitor_I9"/>
    <property type="match status" value="1"/>
</dbReference>
<evidence type="ECO:0000259" key="8">
    <source>
        <dbReference type="Pfam" id="PF00082"/>
    </source>
</evidence>
<dbReference type="CDD" id="cd04852">
    <property type="entry name" value="Peptidases_S8_3"/>
    <property type="match status" value="1"/>
</dbReference>
<organism evidence="12 13">
    <name type="scientific">Actimicrobium antarcticum</name>
    <dbReference type="NCBI Taxonomy" id="1051899"/>
    <lineage>
        <taxon>Bacteria</taxon>
        <taxon>Pseudomonadati</taxon>
        <taxon>Pseudomonadota</taxon>
        <taxon>Betaproteobacteria</taxon>
        <taxon>Burkholderiales</taxon>
        <taxon>Oxalobacteraceae</taxon>
        <taxon>Actimicrobium</taxon>
    </lineage>
</organism>
<dbReference type="PROSITE" id="PS51892">
    <property type="entry name" value="SUBTILASE"/>
    <property type="match status" value="1"/>
</dbReference>
<dbReference type="Pfam" id="PF17766">
    <property type="entry name" value="fn3_6"/>
    <property type="match status" value="1"/>
</dbReference>
<evidence type="ECO:0000256" key="2">
    <source>
        <dbReference type="ARBA" id="ARBA00022670"/>
    </source>
</evidence>
<accession>A0ABP7TSN9</accession>
<dbReference type="Pfam" id="PF02225">
    <property type="entry name" value="PA"/>
    <property type="match status" value="1"/>
</dbReference>
<feature type="domain" description="PA" evidence="9">
    <location>
        <begin position="448"/>
        <end position="511"/>
    </location>
</feature>
<evidence type="ECO:0000256" key="6">
    <source>
        <dbReference type="SAM" id="MobiDB-lite"/>
    </source>
</evidence>